<reference evidence="2 3" key="1">
    <citation type="submission" date="2017-06" db="EMBL/GenBank/DDBJ databases">
        <title>Genome sequencing of cyanobaciteial culture collection at National Institute for Environmental Studies (NIES).</title>
        <authorList>
            <person name="Hirose Y."/>
            <person name="Shimura Y."/>
            <person name="Fujisawa T."/>
            <person name="Nakamura Y."/>
            <person name="Kawachi M."/>
        </authorList>
    </citation>
    <scope>NUCLEOTIDE SEQUENCE [LARGE SCALE GENOMIC DNA]</scope>
    <source>
        <strain evidence="2 3">NIES-4072</strain>
    </source>
</reference>
<evidence type="ECO:0000259" key="1">
    <source>
        <dbReference type="Pfam" id="PF13439"/>
    </source>
</evidence>
<sequence>MIFLYSDVLYRAGGIETYLHALATHLHQEKIPFRVVVAELESCPLVDELVNKGINIYRQPRVWGDRWLVRQRLMLAWLSTQLKPGDWVFCVRQPMPELYLTIVRLVHQCGARIAASWMFAPEFIPPLPPYGQKFCQAVAETDAVISVSRCTVDQFKQVYGYTGKVHVVPYHNLLLFPQIVPLSSSPPWKIGFLGRLEIKQKNLDTLLKAIATLVKNGKLVELHLYGRGPDQPKLEALALELGIKQQVIFHGAYDHRQDLPDIMANCHLFVYPSRFEGGPCFTLLELMQAGRFCVAARVGGIPDLYEGYPEVGSLVSPDNPEELNQALAIALEKIANSSIDGEKIRARYFSGFDMQSAHQTWTSVID</sequence>
<gene>
    <name evidence="2" type="ORF">NIES4072_34960</name>
</gene>
<dbReference type="RefSeq" id="WP_181374053.1">
    <property type="nucleotide sequence ID" value="NZ_BDUD01000001.1"/>
</dbReference>
<keyword evidence="2" id="KW-0808">Transferase</keyword>
<comment type="caution">
    <text evidence="2">The sequence shown here is derived from an EMBL/GenBank/DDBJ whole genome shotgun (WGS) entry which is preliminary data.</text>
</comment>
<proteinExistence type="predicted"/>
<evidence type="ECO:0000313" key="3">
    <source>
        <dbReference type="Proteomes" id="UP000245124"/>
    </source>
</evidence>
<organism evidence="2 3">
    <name type="scientific">Nostoc commune NIES-4072</name>
    <dbReference type="NCBI Taxonomy" id="2005467"/>
    <lineage>
        <taxon>Bacteria</taxon>
        <taxon>Bacillati</taxon>
        <taxon>Cyanobacteriota</taxon>
        <taxon>Cyanophyceae</taxon>
        <taxon>Nostocales</taxon>
        <taxon>Nostocaceae</taxon>
        <taxon>Nostoc</taxon>
    </lineage>
</organism>
<dbReference type="GO" id="GO:0016740">
    <property type="term" value="F:transferase activity"/>
    <property type="evidence" value="ECO:0007669"/>
    <property type="project" value="UniProtKB-KW"/>
</dbReference>
<dbReference type="EMBL" id="BDUD01000001">
    <property type="protein sequence ID" value="GBG19827.1"/>
    <property type="molecule type" value="Genomic_DNA"/>
</dbReference>
<dbReference type="SUPFAM" id="SSF53756">
    <property type="entry name" value="UDP-Glycosyltransferase/glycogen phosphorylase"/>
    <property type="match status" value="1"/>
</dbReference>
<dbReference type="Gene3D" id="3.40.50.2000">
    <property type="entry name" value="Glycogen Phosphorylase B"/>
    <property type="match status" value="2"/>
</dbReference>
<keyword evidence="3" id="KW-1185">Reference proteome</keyword>
<dbReference type="PANTHER" id="PTHR12526">
    <property type="entry name" value="GLYCOSYLTRANSFERASE"/>
    <property type="match status" value="1"/>
</dbReference>
<dbReference type="InterPro" id="IPR028098">
    <property type="entry name" value="Glyco_trans_4-like_N"/>
</dbReference>
<dbReference type="Pfam" id="PF13692">
    <property type="entry name" value="Glyco_trans_1_4"/>
    <property type="match status" value="1"/>
</dbReference>
<dbReference type="PANTHER" id="PTHR12526:SF630">
    <property type="entry name" value="GLYCOSYLTRANSFERASE"/>
    <property type="match status" value="1"/>
</dbReference>
<accession>A0A2R5FM06</accession>
<evidence type="ECO:0000313" key="2">
    <source>
        <dbReference type="EMBL" id="GBG19827.1"/>
    </source>
</evidence>
<protein>
    <submittedName>
        <fullName evidence="2">Group 1 glycosyl transferase</fullName>
    </submittedName>
</protein>
<dbReference type="AlphaFoldDB" id="A0A2R5FM06"/>
<dbReference type="Pfam" id="PF13439">
    <property type="entry name" value="Glyco_transf_4"/>
    <property type="match status" value="1"/>
</dbReference>
<dbReference type="Proteomes" id="UP000245124">
    <property type="component" value="Unassembled WGS sequence"/>
</dbReference>
<feature type="domain" description="Glycosyltransferase subfamily 4-like N-terminal" evidence="1">
    <location>
        <begin position="13"/>
        <end position="169"/>
    </location>
</feature>
<name>A0A2R5FM06_NOSCO</name>